<reference evidence="2 3" key="1">
    <citation type="submission" date="2019-04" db="EMBL/GenBank/DDBJ databases">
        <title>Draft genome sequences of Streptomyces avermitilis ATCC 31267.</title>
        <authorList>
            <person name="Komaki H."/>
            <person name="Tamura T."/>
            <person name="Hosoyama A."/>
        </authorList>
    </citation>
    <scope>NUCLEOTIDE SEQUENCE [LARGE SCALE GENOMIC DNA]</scope>
    <source>
        <strain evidence="2 3">ATCC 31267</strain>
    </source>
</reference>
<dbReference type="EMBL" id="BJHX01000004">
    <property type="protein sequence ID" value="GDY70322.1"/>
    <property type="molecule type" value="Genomic_DNA"/>
</dbReference>
<dbReference type="OMA" id="HISGCPA"/>
<dbReference type="EMBL" id="BJHY01000003">
    <property type="protein sequence ID" value="GDY80631.1"/>
    <property type="molecule type" value="Genomic_DNA"/>
</dbReference>
<evidence type="ECO:0000313" key="2">
    <source>
        <dbReference type="EMBL" id="GDY80631.1"/>
    </source>
</evidence>
<sequence length="58" mass="6976">MPDDLYRRYQDAHTTHRQHARTCTACTDTSRCPTGQRLYESFTRLQDAYLNGQRQQRR</sequence>
<dbReference type="RefSeq" id="WP_010988922.1">
    <property type="nucleotide sequence ID" value="NZ_BAABTN010000104.1"/>
</dbReference>
<organism evidence="2 3">
    <name type="scientific">Streptomyces avermitilis</name>
    <dbReference type="NCBI Taxonomy" id="33903"/>
    <lineage>
        <taxon>Bacteria</taxon>
        <taxon>Bacillati</taxon>
        <taxon>Actinomycetota</taxon>
        <taxon>Actinomycetes</taxon>
        <taxon>Kitasatosporales</taxon>
        <taxon>Streptomycetaceae</taxon>
        <taxon>Streptomyces</taxon>
    </lineage>
</organism>
<evidence type="ECO:0000313" key="3">
    <source>
        <dbReference type="Proteomes" id="UP000299211"/>
    </source>
</evidence>
<proteinExistence type="predicted"/>
<gene>
    <name evidence="1" type="ORF">SAV14893_097150</name>
    <name evidence="2" type="ORF">SAV31267_101160</name>
</gene>
<comment type="caution">
    <text evidence="2">The sequence shown here is derived from an EMBL/GenBank/DDBJ whole genome shotgun (WGS) entry which is preliminary data.</text>
</comment>
<dbReference type="Proteomes" id="UP000302139">
    <property type="component" value="Unassembled WGS sequence"/>
</dbReference>
<accession>A0A4D4N7S1</accession>
<protein>
    <submittedName>
        <fullName evidence="2">Uncharacterized protein</fullName>
    </submittedName>
</protein>
<dbReference type="AlphaFoldDB" id="A0A4D4N7S1"/>
<name>A0A4D4N7S1_STRAX</name>
<reference evidence="1 4" key="2">
    <citation type="submission" date="2019-04" db="EMBL/GenBank/DDBJ databases">
        <title>Draft genome sequences of Streptomyces avermitilis NBRC 14893.</title>
        <authorList>
            <person name="Komaki H."/>
            <person name="Tamura T."/>
            <person name="Hosoyama A."/>
        </authorList>
    </citation>
    <scope>NUCLEOTIDE SEQUENCE [LARGE SCALE GENOMIC DNA]</scope>
    <source>
        <strain evidence="1 4">NBRC 14893</strain>
    </source>
</reference>
<dbReference type="Proteomes" id="UP000299211">
    <property type="component" value="Unassembled WGS sequence"/>
</dbReference>
<evidence type="ECO:0000313" key="1">
    <source>
        <dbReference type="EMBL" id="GDY70322.1"/>
    </source>
</evidence>
<dbReference type="GeneID" id="51982634"/>
<evidence type="ECO:0000313" key="4">
    <source>
        <dbReference type="Proteomes" id="UP000302139"/>
    </source>
</evidence>